<reference evidence="1" key="2">
    <citation type="submission" date="2025-09" db="UniProtKB">
        <authorList>
            <consortium name="Ensembl"/>
        </authorList>
    </citation>
    <scope>IDENTIFICATION</scope>
</reference>
<dbReference type="Proteomes" id="UP000233020">
    <property type="component" value="Unplaced"/>
</dbReference>
<dbReference type="GeneTree" id="ENSGT00910000146874"/>
<dbReference type="Ensembl" id="ENSANAT00000032217.1">
    <property type="protein sequence ID" value="ENSANAP00000014384.1"/>
    <property type="gene ID" value="ENSANAG00000025101.1"/>
</dbReference>
<protein>
    <submittedName>
        <fullName evidence="1">Uncharacterized protein</fullName>
    </submittedName>
</protein>
<dbReference type="AlphaFoldDB" id="A0A2K5D097"/>
<name>A0A2K5D097_AOTNA</name>
<reference evidence="1" key="1">
    <citation type="submission" date="2025-08" db="UniProtKB">
        <authorList>
            <consortium name="Ensembl"/>
        </authorList>
    </citation>
    <scope>IDENTIFICATION</scope>
</reference>
<organism evidence="1 2">
    <name type="scientific">Aotus nancymaae</name>
    <name type="common">Ma's night monkey</name>
    <dbReference type="NCBI Taxonomy" id="37293"/>
    <lineage>
        <taxon>Eukaryota</taxon>
        <taxon>Metazoa</taxon>
        <taxon>Chordata</taxon>
        <taxon>Craniata</taxon>
        <taxon>Vertebrata</taxon>
        <taxon>Euteleostomi</taxon>
        <taxon>Mammalia</taxon>
        <taxon>Eutheria</taxon>
        <taxon>Euarchontoglires</taxon>
        <taxon>Primates</taxon>
        <taxon>Haplorrhini</taxon>
        <taxon>Platyrrhini</taxon>
        <taxon>Aotidae</taxon>
        <taxon>Aotus</taxon>
    </lineage>
</organism>
<evidence type="ECO:0000313" key="1">
    <source>
        <dbReference type="Ensembl" id="ENSANAP00000014384.1"/>
    </source>
</evidence>
<sequence>MKFKFFRMTWPPHPFTPYWLSVPWPTCCTCWPHSGGRLLMLRQASFPLSCLPGSIVPGPHGAIPQDPSKGDNSSS</sequence>
<keyword evidence="2" id="KW-1185">Reference proteome</keyword>
<proteinExistence type="predicted"/>
<dbReference type="OMA" id="FFRMTCP"/>
<evidence type="ECO:0000313" key="2">
    <source>
        <dbReference type="Proteomes" id="UP000233020"/>
    </source>
</evidence>
<accession>A0A2K5D097</accession>